<dbReference type="EMBL" id="JAPZBU010000009">
    <property type="protein sequence ID" value="KAJ5388200.1"/>
    <property type="molecule type" value="Genomic_DNA"/>
</dbReference>
<sequence length="491" mass="55624">MTMSAERHLPGANLVPGDIYPLYPFDSDKTNRCFVSWLMRFNDVLDPEQLNNALARLLEIGDWKKLGGRLRWKENGDLEVCVPNISGEEDSRKTFFTHQTFDVEIQNHPVACQFPTRTAGPSIQPISEDFKPFVTRQSFPTFQQLVQEKLPLISLHISSFRDATLVSLVWPHALMDAFGGQALLAAWSSVLAGREEDIPTISGSRKDPLREAVSSNPENWEDLKLEKRRLKGMGLIKFLSRYLWNNTWDAPRERRVIFLPKIFLDRMKNLAQKQIRETHSCRDSGVLCSGGDALIAWVTRAMALSEPTMRPITILSLLNSRFRLPEFINSAGVFLQNLTLGTYTFLSSQEARGPIGPIALSHRQHFNEQSTEQQVRAFMRTGYQDIDAGKTPGVLFGEANALPIVLNNMVKADLINTVDFRAAVVHQGDTSRDRVNPLGTMLMYYYENVGEPYKGFNLFTMLGQDHTGNHWLMGTLLPRAWDKIIEELGNV</sequence>
<evidence type="ECO:0000313" key="1">
    <source>
        <dbReference type="EMBL" id="KAJ5388200.1"/>
    </source>
</evidence>
<dbReference type="Gene3D" id="3.30.559.10">
    <property type="entry name" value="Chloramphenicol acetyltransferase-like domain"/>
    <property type="match status" value="2"/>
</dbReference>
<dbReference type="AlphaFoldDB" id="A0A9W9VS35"/>
<reference evidence="1" key="2">
    <citation type="journal article" date="2023" name="IMA Fungus">
        <title>Comparative genomic study of the Penicillium genus elucidates a diverse pangenome and 15 lateral gene transfer events.</title>
        <authorList>
            <person name="Petersen C."/>
            <person name="Sorensen T."/>
            <person name="Nielsen M.R."/>
            <person name="Sondergaard T.E."/>
            <person name="Sorensen J.L."/>
            <person name="Fitzpatrick D.A."/>
            <person name="Frisvad J.C."/>
            <person name="Nielsen K.L."/>
        </authorList>
    </citation>
    <scope>NUCLEOTIDE SEQUENCE</scope>
    <source>
        <strain evidence="1">IBT 29677</strain>
    </source>
</reference>
<dbReference type="GeneID" id="81374358"/>
<reference evidence="1" key="1">
    <citation type="submission" date="2022-12" db="EMBL/GenBank/DDBJ databases">
        <authorList>
            <person name="Petersen C."/>
        </authorList>
    </citation>
    <scope>NUCLEOTIDE SEQUENCE</scope>
    <source>
        <strain evidence="1">IBT 29677</strain>
    </source>
</reference>
<proteinExistence type="predicted"/>
<protein>
    <submittedName>
        <fullName evidence="1">Uncharacterized protein</fullName>
    </submittedName>
</protein>
<keyword evidence="2" id="KW-1185">Reference proteome</keyword>
<organism evidence="1 2">
    <name type="scientific">Penicillium cosmopolitanum</name>
    <dbReference type="NCBI Taxonomy" id="1131564"/>
    <lineage>
        <taxon>Eukaryota</taxon>
        <taxon>Fungi</taxon>
        <taxon>Dikarya</taxon>
        <taxon>Ascomycota</taxon>
        <taxon>Pezizomycotina</taxon>
        <taxon>Eurotiomycetes</taxon>
        <taxon>Eurotiomycetidae</taxon>
        <taxon>Eurotiales</taxon>
        <taxon>Aspergillaceae</taxon>
        <taxon>Penicillium</taxon>
    </lineage>
</organism>
<gene>
    <name evidence="1" type="ORF">N7509_010741</name>
</gene>
<accession>A0A9W9VS35</accession>
<dbReference type="Proteomes" id="UP001147747">
    <property type="component" value="Unassembled WGS sequence"/>
</dbReference>
<name>A0A9W9VS35_9EURO</name>
<evidence type="ECO:0000313" key="2">
    <source>
        <dbReference type="Proteomes" id="UP001147747"/>
    </source>
</evidence>
<dbReference type="RefSeq" id="XP_056485998.1">
    <property type="nucleotide sequence ID" value="XM_056635378.1"/>
</dbReference>
<dbReference type="OrthoDB" id="21502at2759"/>
<comment type="caution">
    <text evidence="1">The sequence shown here is derived from an EMBL/GenBank/DDBJ whole genome shotgun (WGS) entry which is preliminary data.</text>
</comment>
<dbReference type="InterPro" id="IPR023213">
    <property type="entry name" value="CAT-like_dom_sf"/>
</dbReference>